<dbReference type="Proteomes" id="UP000828941">
    <property type="component" value="Chromosome 10"/>
</dbReference>
<dbReference type="EMBL" id="CM039435">
    <property type="protein sequence ID" value="KAI4317956.1"/>
    <property type="molecule type" value="Genomic_DNA"/>
</dbReference>
<comment type="caution">
    <text evidence="1">The sequence shown here is derived from an EMBL/GenBank/DDBJ whole genome shotgun (WGS) entry which is preliminary data.</text>
</comment>
<name>A0ACB9M4I8_BAUVA</name>
<keyword evidence="2" id="KW-1185">Reference proteome</keyword>
<sequence length="292" mass="33301">MLKGKGKSKSKGVALFNRNKGSSGPLKDFYEVWFNTLKNNLLPLLHRSISGPTPTLLSTHVEMLHHHFQSYYHALDLAATNDVAQLLFPSWRNPLEKPLIWVGDLHPYLLTNLVRCFLEDNSYDDDSSVMEGSSELCLSQFRERCELSDKPWQIAMAWKNPSETLMVRIDQIEHGLRLIVPTLTTRLDKAESAFVDRVAKDWFRCRGRKGAQKVAVGAALMGHTEELVSIFLDANRLRRSVLTEIIGATSIYQAALFLEALAQFLIVFRDQELINSVERCKMNLNKEADRRN</sequence>
<evidence type="ECO:0000313" key="1">
    <source>
        <dbReference type="EMBL" id="KAI4317956.1"/>
    </source>
</evidence>
<protein>
    <submittedName>
        <fullName evidence="1">Uncharacterized protein</fullName>
    </submittedName>
</protein>
<reference evidence="1 2" key="1">
    <citation type="journal article" date="2022" name="DNA Res.">
        <title>Chromosomal-level genome assembly of the orchid tree Bauhinia variegata (Leguminosae; Cercidoideae) supports the allotetraploid origin hypothesis of Bauhinia.</title>
        <authorList>
            <person name="Zhong Y."/>
            <person name="Chen Y."/>
            <person name="Zheng D."/>
            <person name="Pang J."/>
            <person name="Liu Y."/>
            <person name="Luo S."/>
            <person name="Meng S."/>
            <person name="Qian L."/>
            <person name="Wei D."/>
            <person name="Dai S."/>
            <person name="Zhou R."/>
        </authorList>
    </citation>
    <scope>NUCLEOTIDE SEQUENCE [LARGE SCALE GENOMIC DNA]</scope>
    <source>
        <strain evidence="1">BV-YZ2020</strain>
    </source>
</reference>
<organism evidence="1 2">
    <name type="scientific">Bauhinia variegata</name>
    <name type="common">Purple orchid tree</name>
    <name type="synonym">Phanera variegata</name>
    <dbReference type="NCBI Taxonomy" id="167791"/>
    <lineage>
        <taxon>Eukaryota</taxon>
        <taxon>Viridiplantae</taxon>
        <taxon>Streptophyta</taxon>
        <taxon>Embryophyta</taxon>
        <taxon>Tracheophyta</taxon>
        <taxon>Spermatophyta</taxon>
        <taxon>Magnoliopsida</taxon>
        <taxon>eudicotyledons</taxon>
        <taxon>Gunneridae</taxon>
        <taxon>Pentapetalae</taxon>
        <taxon>rosids</taxon>
        <taxon>fabids</taxon>
        <taxon>Fabales</taxon>
        <taxon>Fabaceae</taxon>
        <taxon>Cercidoideae</taxon>
        <taxon>Cercideae</taxon>
        <taxon>Bauhiniinae</taxon>
        <taxon>Bauhinia</taxon>
    </lineage>
</organism>
<proteinExistence type="predicted"/>
<accession>A0ACB9M4I8</accession>
<evidence type="ECO:0000313" key="2">
    <source>
        <dbReference type="Proteomes" id="UP000828941"/>
    </source>
</evidence>
<gene>
    <name evidence="1" type="ORF">L6164_025776</name>
</gene>